<evidence type="ECO:0000313" key="3">
    <source>
        <dbReference type="Proteomes" id="UP000215335"/>
    </source>
</evidence>
<protein>
    <submittedName>
        <fullName evidence="2">Uncharacterized protein</fullName>
    </submittedName>
</protein>
<evidence type="ECO:0000313" key="2">
    <source>
        <dbReference type="EMBL" id="OXU23620.1"/>
    </source>
</evidence>
<organism evidence="2 3">
    <name type="scientific">Trichomalopsis sarcophagae</name>
    <dbReference type="NCBI Taxonomy" id="543379"/>
    <lineage>
        <taxon>Eukaryota</taxon>
        <taxon>Metazoa</taxon>
        <taxon>Ecdysozoa</taxon>
        <taxon>Arthropoda</taxon>
        <taxon>Hexapoda</taxon>
        <taxon>Insecta</taxon>
        <taxon>Pterygota</taxon>
        <taxon>Neoptera</taxon>
        <taxon>Endopterygota</taxon>
        <taxon>Hymenoptera</taxon>
        <taxon>Apocrita</taxon>
        <taxon>Proctotrupomorpha</taxon>
        <taxon>Chalcidoidea</taxon>
        <taxon>Pteromalidae</taxon>
        <taxon>Pteromalinae</taxon>
        <taxon>Trichomalopsis</taxon>
    </lineage>
</organism>
<dbReference type="Proteomes" id="UP000215335">
    <property type="component" value="Unassembled WGS sequence"/>
</dbReference>
<proteinExistence type="predicted"/>
<feature type="compositionally biased region" description="Basic residues" evidence="1">
    <location>
        <begin position="92"/>
        <end position="102"/>
    </location>
</feature>
<keyword evidence="3" id="KW-1185">Reference proteome</keyword>
<reference evidence="2 3" key="1">
    <citation type="journal article" date="2017" name="Curr. Biol.">
        <title>The Evolution of Venom by Co-option of Single-Copy Genes.</title>
        <authorList>
            <person name="Martinson E.O."/>
            <person name="Mrinalini"/>
            <person name="Kelkar Y.D."/>
            <person name="Chang C.H."/>
            <person name="Werren J.H."/>
        </authorList>
    </citation>
    <scope>NUCLEOTIDE SEQUENCE [LARGE SCALE GENOMIC DNA]</scope>
    <source>
        <strain evidence="2 3">Alberta</strain>
        <tissue evidence="2">Whole body</tissue>
    </source>
</reference>
<evidence type="ECO:0000256" key="1">
    <source>
        <dbReference type="SAM" id="MobiDB-lite"/>
    </source>
</evidence>
<sequence>MAPKRGGKKRVRIQSGHEARFIEKRNWRRRRSNKSKRTLKSRIPRKSIQKAGSRLGSNRTHRPTVSELVYQFLERASNRGMMCKQKSSAPRQFRKLHRRKLSRKPDASPGKALGLKSSANESFIASEAGNKSIEKCIYEVLSFGTVLGLLVPVNKKGLVFRVSSDLELFKKKRAGRKR</sequence>
<dbReference type="EMBL" id="NNAY01001552">
    <property type="protein sequence ID" value="OXU23620.1"/>
    <property type="molecule type" value="Genomic_DNA"/>
</dbReference>
<dbReference type="AlphaFoldDB" id="A0A232EZD7"/>
<feature type="compositionally biased region" description="Basic residues" evidence="1">
    <location>
        <begin position="1"/>
        <end position="12"/>
    </location>
</feature>
<accession>A0A232EZD7</accession>
<comment type="caution">
    <text evidence="2">The sequence shown here is derived from an EMBL/GenBank/DDBJ whole genome shotgun (WGS) entry which is preliminary data.</text>
</comment>
<gene>
    <name evidence="2" type="ORF">TSAR_005940</name>
</gene>
<feature type="region of interest" description="Disordered" evidence="1">
    <location>
        <begin position="85"/>
        <end position="113"/>
    </location>
</feature>
<feature type="compositionally biased region" description="Basic and acidic residues" evidence="1">
    <location>
        <begin position="15"/>
        <end position="25"/>
    </location>
</feature>
<feature type="region of interest" description="Disordered" evidence="1">
    <location>
        <begin position="1"/>
        <end position="60"/>
    </location>
</feature>
<dbReference type="OrthoDB" id="7701381at2759"/>
<name>A0A232EZD7_9HYME</name>
<feature type="compositionally biased region" description="Basic residues" evidence="1">
    <location>
        <begin position="26"/>
        <end position="48"/>
    </location>
</feature>